<feature type="transmembrane region" description="Helical" evidence="8">
    <location>
        <begin position="609"/>
        <end position="626"/>
    </location>
</feature>
<dbReference type="GO" id="GO:0035673">
    <property type="term" value="F:oligopeptide transmembrane transporter activity"/>
    <property type="evidence" value="ECO:0007669"/>
    <property type="project" value="InterPro"/>
</dbReference>
<evidence type="ECO:0000313" key="9">
    <source>
        <dbReference type="EMBL" id="KAF7555873.1"/>
    </source>
</evidence>
<dbReference type="GO" id="GO:0000329">
    <property type="term" value="C:fungal-type vacuole membrane"/>
    <property type="evidence" value="ECO:0007669"/>
    <property type="project" value="TreeGrafter"/>
</dbReference>
<dbReference type="Pfam" id="PF03169">
    <property type="entry name" value="OPT"/>
    <property type="match status" value="1"/>
</dbReference>
<comment type="similarity">
    <text evidence="2">Belongs to the oligopeptide OPT transporter family.</text>
</comment>
<feature type="compositionally biased region" description="Basic and acidic residues" evidence="7">
    <location>
        <begin position="1"/>
        <end position="10"/>
    </location>
</feature>
<organism evidence="9 10">
    <name type="scientific">Cylindrodendrum hubeiense</name>
    <dbReference type="NCBI Taxonomy" id="595255"/>
    <lineage>
        <taxon>Eukaryota</taxon>
        <taxon>Fungi</taxon>
        <taxon>Dikarya</taxon>
        <taxon>Ascomycota</taxon>
        <taxon>Pezizomycotina</taxon>
        <taxon>Sordariomycetes</taxon>
        <taxon>Hypocreomycetidae</taxon>
        <taxon>Hypocreales</taxon>
        <taxon>Nectriaceae</taxon>
        <taxon>Cylindrodendrum</taxon>
    </lineage>
</organism>
<name>A0A9P5LLN5_9HYPO</name>
<comment type="caution">
    <text evidence="9">The sequence shown here is derived from an EMBL/GenBank/DDBJ whole genome shotgun (WGS) entry which is preliminary data.</text>
</comment>
<keyword evidence="5 8" id="KW-1133">Transmembrane helix</keyword>
<feature type="transmembrane region" description="Helical" evidence="8">
    <location>
        <begin position="296"/>
        <end position="319"/>
    </location>
</feature>
<dbReference type="EMBL" id="JAANBB010000016">
    <property type="protein sequence ID" value="KAF7555873.1"/>
    <property type="molecule type" value="Genomic_DNA"/>
</dbReference>
<proteinExistence type="inferred from homology"/>
<feature type="transmembrane region" description="Helical" evidence="8">
    <location>
        <begin position="123"/>
        <end position="144"/>
    </location>
</feature>
<feature type="transmembrane region" description="Helical" evidence="8">
    <location>
        <begin position="84"/>
        <end position="102"/>
    </location>
</feature>
<feature type="transmembrane region" description="Helical" evidence="8">
    <location>
        <begin position="457"/>
        <end position="475"/>
    </location>
</feature>
<feature type="transmembrane region" description="Helical" evidence="8">
    <location>
        <begin position="226"/>
        <end position="243"/>
    </location>
</feature>
<evidence type="ECO:0000256" key="2">
    <source>
        <dbReference type="ARBA" id="ARBA00008807"/>
    </source>
</evidence>
<evidence type="ECO:0008006" key="11">
    <source>
        <dbReference type="Google" id="ProtNLM"/>
    </source>
</evidence>
<dbReference type="PANTHER" id="PTHR31645:SF3">
    <property type="entry name" value="OLIGOPEPTIDE TRANSPORTER"/>
    <property type="match status" value="1"/>
</dbReference>
<accession>A0A9P5LLN5</accession>
<dbReference type="PANTHER" id="PTHR31645">
    <property type="entry name" value="OLIGOPEPTIDE TRANSPORTER YGL114W-RELATED"/>
    <property type="match status" value="1"/>
</dbReference>
<dbReference type="InterPro" id="IPR045035">
    <property type="entry name" value="YSL-like"/>
</dbReference>
<protein>
    <recommendedName>
        <fullName evidence="11">Oligopeptide transporter</fullName>
    </recommendedName>
</protein>
<feature type="region of interest" description="Disordered" evidence="7">
    <location>
        <begin position="1"/>
        <end position="24"/>
    </location>
</feature>
<reference evidence="9" key="1">
    <citation type="submission" date="2020-03" db="EMBL/GenBank/DDBJ databases">
        <title>Draft Genome Sequence of Cylindrodendrum hubeiense.</title>
        <authorList>
            <person name="Buettner E."/>
            <person name="Kellner H."/>
        </authorList>
    </citation>
    <scope>NUCLEOTIDE SEQUENCE</scope>
    <source>
        <strain evidence="9">IHI 201604</strain>
    </source>
</reference>
<dbReference type="NCBIfam" id="TIGR00728">
    <property type="entry name" value="OPT_sfam"/>
    <property type="match status" value="1"/>
</dbReference>
<evidence type="ECO:0000256" key="4">
    <source>
        <dbReference type="ARBA" id="ARBA00022692"/>
    </source>
</evidence>
<keyword evidence="6 8" id="KW-0472">Membrane</keyword>
<feature type="transmembrane region" description="Helical" evidence="8">
    <location>
        <begin position="59"/>
        <end position="78"/>
    </location>
</feature>
<keyword evidence="4 8" id="KW-0812">Transmembrane</keyword>
<dbReference type="InterPro" id="IPR004813">
    <property type="entry name" value="OPT"/>
</dbReference>
<keyword evidence="10" id="KW-1185">Reference proteome</keyword>
<gene>
    <name evidence="9" type="ORF">G7Z17_g1842</name>
</gene>
<feature type="transmembrane region" description="Helical" evidence="8">
    <location>
        <begin position="352"/>
        <end position="371"/>
    </location>
</feature>
<evidence type="ECO:0000256" key="1">
    <source>
        <dbReference type="ARBA" id="ARBA00004141"/>
    </source>
</evidence>
<evidence type="ECO:0000256" key="7">
    <source>
        <dbReference type="SAM" id="MobiDB-lite"/>
    </source>
</evidence>
<sequence>MVNKMSEKDPLSVASPNDKTGDNKSLREEYAVPEDDFFLPFEGIPDHDPNQRILTVRSVILGALLGSLINCGNIYLGLKSGMGLESVLFATIFGFMIIKAMSKIKLPFIQDDFGPHENNILQAVAGGCVGLGFLYISAIPAMYQLGLLSDNPKNDYGMLLCHSLVAGFFGLSYTIALRKMFLIHLGRALRLIFPTGTAAAIVIRSLHTGIEMTGGTGRTPGKSTSARMPGLTFLACFIWPVVTQYAPGILYDWNLFWYIFKWGGHGAIYAVNWGWFNVLSSPAYIGVGMLMTPHATFSFFCGTLLAWGIVGPTIVKLGYASGIATSEKYPELMSYNAMIADNFATNPSPRYWILWPAVFLMLSTSITNILVEWRSLLVMGKYGIQSARKSYKTYFCKSETSNDVLGDAIAADNGPSDPILPQYQVRLWEWVSMMLISLIVALASFKSLYSIPVAVNILNMFLGILWSFVTIQTYGMSNMSPVATVAKASQFVVGGIMKSGYTTEQALLGNIASAGIAGGAAQQAATLMSDLKTGFLLKTPARTQFWAQAIGTLVAAVVTPALFILFCEAYPCILDPEALTCSFSTPAVASWRAVAIGIVSPTFPITKTSWVFAIILSLVGIATTLISRWLRKTNRQRFANFIPDMTLVGLAMTTPGTYLALTMMLGTTISVVWRRFGKNSFEVHGCAVAASGIAGESVGFVINAIFQIAEIEGPGYYGSMVGCVAESC</sequence>
<feature type="transmembrane region" description="Helical" evidence="8">
    <location>
        <begin position="545"/>
        <end position="566"/>
    </location>
</feature>
<feature type="transmembrane region" description="Helical" evidence="8">
    <location>
        <begin position="647"/>
        <end position="673"/>
    </location>
</feature>
<feature type="transmembrane region" description="Helical" evidence="8">
    <location>
        <begin position="427"/>
        <end position="445"/>
    </location>
</feature>
<keyword evidence="3" id="KW-0813">Transport</keyword>
<feature type="transmembrane region" description="Helical" evidence="8">
    <location>
        <begin position="156"/>
        <end position="176"/>
    </location>
</feature>
<evidence type="ECO:0000256" key="3">
    <source>
        <dbReference type="ARBA" id="ARBA00022448"/>
    </source>
</evidence>
<dbReference type="Proteomes" id="UP000722485">
    <property type="component" value="Unassembled WGS sequence"/>
</dbReference>
<evidence type="ECO:0000256" key="8">
    <source>
        <dbReference type="SAM" id="Phobius"/>
    </source>
</evidence>
<evidence type="ECO:0000256" key="6">
    <source>
        <dbReference type="ARBA" id="ARBA00023136"/>
    </source>
</evidence>
<evidence type="ECO:0000256" key="5">
    <source>
        <dbReference type="ARBA" id="ARBA00022989"/>
    </source>
</evidence>
<dbReference type="AlphaFoldDB" id="A0A9P5LLN5"/>
<evidence type="ECO:0000313" key="10">
    <source>
        <dbReference type="Proteomes" id="UP000722485"/>
    </source>
</evidence>
<dbReference type="OrthoDB" id="77405at2759"/>
<comment type="subcellular location">
    <subcellularLocation>
        <location evidence="1">Membrane</location>
        <topology evidence="1">Multi-pass membrane protein</topology>
    </subcellularLocation>
</comment>